<feature type="transmembrane region" description="Helical" evidence="1">
    <location>
        <begin position="258"/>
        <end position="277"/>
    </location>
</feature>
<comment type="caution">
    <text evidence="3">The sequence shown here is derived from an EMBL/GenBank/DDBJ whole genome shotgun (WGS) entry which is preliminary data.</text>
</comment>
<name>A0ABX3GZV4_PAEBO</name>
<protein>
    <recommendedName>
        <fullName evidence="2">CAAX prenyl protease 2/Lysostaphin resistance protein A-like domain-containing protein</fullName>
    </recommendedName>
</protein>
<keyword evidence="4" id="KW-1185">Reference proteome</keyword>
<feature type="transmembrane region" description="Helical" evidence="1">
    <location>
        <begin position="226"/>
        <end position="246"/>
    </location>
</feature>
<dbReference type="InterPro" id="IPR003675">
    <property type="entry name" value="Rce1/LyrA-like_dom"/>
</dbReference>
<dbReference type="InterPro" id="IPR042150">
    <property type="entry name" value="MmRce1-like"/>
</dbReference>
<dbReference type="Proteomes" id="UP000187412">
    <property type="component" value="Unassembled WGS sequence"/>
</dbReference>
<evidence type="ECO:0000313" key="4">
    <source>
        <dbReference type="Proteomes" id="UP000187412"/>
    </source>
</evidence>
<gene>
    <name evidence="3" type="ORF">BSK56_26960</name>
</gene>
<evidence type="ECO:0000259" key="2">
    <source>
        <dbReference type="Pfam" id="PF02517"/>
    </source>
</evidence>
<feature type="transmembrane region" description="Helical" evidence="1">
    <location>
        <begin position="172"/>
        <end position="194"/>
    </location>
</feature>
<reference evidence="3 4" key="1">
    <citation type="submission" date="2016-10" db="EMBL/GenBank/DDBJ databases">
        <title>Paenibacillus species isolates.</title>
        <authorList>
            <person name="Beno S.M."/>
        </authorList>
    </citation>
    <scope>NUCLEOTIDE SEQUENCE [LARGE SCALE GENOMIC DNA]</scope>
    <source>
        <strain evidence="3 4">FSL H7-0744</strain>
    </source>
</reference>
<evidence type="ECO:0000256" key="1">
    <source>
        <dbReference type="SAM" id="Phobius"/>
    </source>
</evidence>
<feature type="transmembrane region" description="Helical" evidence="1">
    <location>
        <begin position="200"/>
        <end position="219"/>
    </location>
</feature>
<keyword evidence="1" id="KW-1133">Transmembrane helix</keyword>
<dbReference type="Pfam" id="PF02517">
    <property type="entry name" value="Rce1-like"/>
    <property type="match status" value="1"/>
</dbReference>
<organism evidence="3 4">
    <name type="scientific">Paenibacillus borealis</name>
    <dbReference type="NCBI Taxonomy" id="160799"/>
    <lineage>
        <taxon>Bacteria</taxon>
        <taxon>Bacillati</taxon>
        <taxon>Bacillota</taxon>
        <taxon>Bacilli</taxon>
        <taxon>Bacillales</taxon>
        <taxon>Paenibacillaceae</taxon>
        <taxon>Paenibacillus</taxon>
    </lineage>
</organism>
<feature type="transmembrane region" description="Helical" evidence="1">
    <location>
        <begin position="128"/>
        <end position="151"/>
    </location>
</feature>
<keyword evidence="1" id="KW-0812">Transmembrane</keyword>
<sequence length="287" mass="31459">MKSKLASTPVSASGGQEERMRFARRGLLLFFTLLIPISVIGYILGMKNPAFILLLMWAPGLASIFARLILREGIADISLRVGGRRSLKRLPFVLLFPVFIGLVAYGIAWITGLVQYVTPETYIKAPPAVVFTALLLVQMVAGTAMGLIGSIGEELGWRGYMLTRLIDARVPYPILTSGIIWGLWHLPLIIAGLYYSGPYLALSIILFMVTVTSFGYIIGRLRLTTGSVWPAIFLHASWNAVIQNVFDTFSEGDQALLWTGESGVFVALALLVAALTLSRIPMNVKRL</sequence>
<feature type="transmembrane region" description="Helical" evidence="1">
    <location>
        <begin position="26"/>
        <end position="44"/>
    </location>
</feature>
<keyword evidence="1" id="KW-0472">Membrane</keyword>
<dbReference type="RefSeq" id="WP_076113561.1">
    <property type="nucleotide sequence ID" value="NZ_MPTB01000044.1"/>
</dbReference>
<accession>A0ABX3GZV4</accession>
<evidence type="ECO:0000313" key="3">
    <source>
        <dbReference type="EMBL" id="OMD41622.1"/>
    </source>
</evidence>
<feature type="transmembrane region" description="Helical" evidence="1">
    <location>
        <begin position="50"/>
        <end position="70"/>
    </location>
</feature>
<feature type="transmembrane region" description="Helical" evidence="1">
    <location>
        <begin position="90"/>
        <end position="116"/>
    </location>
</feature>
<feature type="domain" description="CAAX prenyl protease 2/Lysostaphin resistance protein A-like" evidence="2">
    <location>
        <begin position="139"/>
        <end position="241"/>
    </location>
</feature>
<dbReference type="PANTHER" id="PTHR35797">
    <property type="entry name" value="PROTEASE-RELATED"/>
    <property type="match status" value="1"/>
</dbReference>
<proteinExistence type="predicted"/>
<dbReference type="EMBL" id="MPTB01000044">
    <property type="protein sequence ID" value="OMD41622.1"/>
    <property type="molecule type" value="Genomic_DNA"/>
</dbReference>
<dbReference type="PANTHER" id="PTHR35797:SF1">
    <property type="entry name" value="PROTEASE"/>
    <property type="match status" value="1"/>
</dbReference>